<organism evidence="2 3">
    <name type="scientific">Acrocarpospora macrocephala</name>
    <dbReference type="NCBI Taxonomy" id="150177"/>
    <lineage>
        <taxon>Bacteria</taxon>
        <taxon>Bacillati</taxon>
        <taxon>Actinomycetota</taxon>
        <taxon>Actinomycetes</taxon>
        <taxon>Streptosporangiales</taxon>
        <taxon>Streptosporangiaceae</taxon>
        <taxon>Acrocarpospora</taxon>
    </lineage>
</organism>
<dbReference type="AlphaFoldDB" id="A0A5M3X8I1"/>
<evidence type="ECO:0000313" key="2">
    <source>
        <dbReference type="EMBL" id="GES14488.1"/>
    </source>
</evidence>
<proteinExistence type="predicted"/>
<feature type="compositionally biased region" description="Basic and acidic residues" evidence="1">
    <location>
        <begin position="274"/>
        <end position="283"/>
    </location>
</feature>
<dbReference type="EMBL" id="BLAE01000060">
    <property type="protein sequence ID" value="GES14488.1"/>
    <property type="molecule type" value="Genomic_DNA"/>
</dbReference>
<accession>A0A5M3X8I1</accession>
<protein>
    <submittedName>
        <fullName evidence="2">Uncharacterized protein</fullName>
    </submittedName>
</protein>
<comment type="caution">
    <text evidence="2">The sequence shown here is derived from an EMBL/GenBank/DDBJ whole genome shotgun (WGS) entry which is preliminary data.</text>
</comment>
<dbReference type="OrthoDB" id="52928at2"/>
<sequence length="283" mass="31556">MSAGLLNLAVGSDLEMHGMRWVVDRLEPQHSRVVLTSENGLRERMNIRYLITHAGFGMEPQAAGSPAKGSRQPAVLDDLTPHQQDLVALRMAHLLEVATGFRGGAPTRPGPGEPKAAYDPAITTLTQRRHAKVAELRMLDREHARLLALDKVGYRTLIRWEVRKRRFGALGCADGRWLRPGGGHPSVTDLVLEAIYEVRQESLRRSRMSMASREVLLRQLVLPMTQRPALAVRAVDAERRRRREAAVPQQSSLPPRLGDSYRPRQPVPVACRGHGREPGGQRT</sequence>
<keyword evidence="3" id="KW-1185">Reference proteome</keyword>
<dbReference type="Proteomes" id="UP000331127">
    <property type="component" value="Unassembled WGS sequence"/>
</dbReference>
<dbReference type="RefSeq" id="WP_155359662.1">
    <property type="nucleotide sequence ID" value="NZ_BAAAHL010000049.1"/>
</dbReference>
<name>A0A5M3X8I1_9ACTN</name>
<reference evidence="2 3" key="1">
    <citation type="submission" date="2019-10" db="EMBL/GenBank/DDBJ databases">
        <title>Whole genome shotgun sequence of Acrocarpospora macrocephala NBRC 16266.</title>
        <authorList>
            <person name="Ichikawa N."/>
            <person name="Kimura A."/>
            <person name="Kitahashi Y."/>
            <person name="Komaki H."/>
            <person name="Oguchi A."/>
        </authorList>
    </citation>
    <scope>NUCLEOTIDE SEQUENCE [LARGE SCALE GENOMIC DNA]</scope>
    <source>
        <strain evidence="2 3">NBRC 16266</strain>
    </source>
</reference>
<gene>
    <name evidence="2" type="ORF">Amac_080850</name>
</gene>
<feature type="region of interest" description="Disordered" evidence="1">
    <location>
        <begin position="240"/>
        <end position="283"/>
    </location>
</feature>
<evidence type="ECO:0000256" key="1">
    <source>
        <dbReference type="SAM" id="MobiDB-lite"/>
    </source>
</evidence>
<evidence type="ECO:0000313" key="3">
    <source>
        <dbReference type="Proteomes" id="UP000331127"/>
    </source>
</evidence>